<comment type="caution">
    <text evidence="4">The sequence shown here is derived from an EMBL/GenBank/DDBJ whole genome shotgun (WGS) entry which is preliminary data.</text>
</comment>
<evidence type="ECO:0000313" key="4">
    <source>
        <dbReference type="EMBL" id="SDG44086.1"/>
    </source>
</evidence>
<evidence type="ECO:0000256" key="2">
    <source>
        <dbReference type="ARBA" id="ARBA00023315"/>
    </source>
</evidence>
<name>A0A8G2BM92_9PROT</name>
<dbReference type="InterPro" id="IPR050832">
    <property type="entry name" value="Bact_Acetyltransf"/>
</dbReference>
<gene>
    <name evidence="4" type="ORF">SAMN05660686_04430</name>
</gene>
<keyword evidence="2" id="KW-0012">Acyltransferase</keyword>
<proteinExistence type="predicted"/>
<sequence length="163" mass="17942">MTQDIRDAEPGDYEALVLLNNAAVPAVNALTVADFADFAAQADLFRVVGPLGDPQAVLIALRQGRVYDSLNYRWFERTYDSFLYVDRVVVSESQRGKGLGAVLYEDFAGAGRRLGVPRLTCEVNLDPPNPGSVRFHERLGFRPVGTQQVGSKQVQLMARELAT</sequence>
<dbReference type="Gene3D" id="3.40.630.30">
    <property type="match status" value="1"/>
</dbReference>
<dbReference type="EMBL" id="FNBW01000017">
    <property type="protein sequence ID" value="SDG44086.1"/>
    <property type="molecule type" value="Genomic_DNA"/>
</dbReference>
<evidence type="ECO:0000259" key="3">
    <source>
        <dbReference type="PROSITE" id="PS51186"/>
    </source>
</evidence>
<accession>A0A8G2BM92</accession>
<reference evidence="4 5" key="1">
    <citation type="submission" date="2016-10" db="EMBL/GenBank/DDBJ databases">
        <authorList>
            <person name="Varghese N."/>
            <person name="Submissions S."/>
        </authorList>
    </citation>
    <scope>NUCLEOTIDE SEQUENCE [LARGE SCALE GENOMIC DNA]</scope>
    <source>
        <strain evidence="4 5">DSM 18839</strain>
    </source>
</reference>
<dbReference type="OrthoDB" id="6182349at2"/>
<evidence type="ECO:0000313" key="5">
    <source>
        <dbReference type="Proteomes" id="UP000198615"/>
    </source>
</evidence>
<protein>
    <recommendedName>
        <fullName evidence="3">N-acetyltransferase domain-containing protein</fullName>
    </recommendedName>
</protein>
<dbReference type="InterPro" id="IPR016890">
    <property type="entry name" value="UCP028520"/>
</dbReference>
<keyword evidence="5" id="KW-1185">Reference proteome</keyword>
<dbReference type="Pfam" id="PF00583">
    <property type="entry name" value="Acetyltransf_1"/>
    <property type="match status" value="1"/>
</dbReference>
<dbReference type="PANTHER" id="PTHR43877:SF2">
    <property type="entry name" value="AMINOALKYLPHOSPHONATE N-ACETYLTRANSFERASE-RELATED"/>
    <property type="match status" value="1"/>
</dbReference>
<dbReference type="PIRSF" id="PIRSF028520">
    <property type="entry name" value="UCP028520"/>
    <property type="match status" value="1"/>
</dbReference>
<feature type="domain" description="N-acetyltransferase" evidence="3">
    <location>
        <begin position="3"/>
        <end position="162"/>
    </location>
</feature>
<dbReference type="Proteomes" id="UP000198615">
    <property type="component" value="Unassembled WGS sequence"/>
</dbReference>
<dbReference type="SUPFAM" id="SSF55729">
    <property type="entry name" value="Acyl-CoA N-acyltransferases (Nat)"/>
    <property type="match status" value="1"/>
</dbReference>
<keyword evidence="1" id="KW-0808">Transferase</keyword>
<dbReference type="RefSeq" id="WP_093153877.1">
    <property type="nucleotide sequence ID" value="NZ_FNBW01000017.1"/>
</dbReference>
<dbReference type="GO" id="GO:0016747">
    <property type="term" value="F:acyltransferase activity, transferring groups other than amino-acyl groups"/>
    <property type="evidence" value="ECO:0007669"/>
    <property type="project" value="InterPro"/>
</dbReference>
<organism evidence="4 5">
    <name type="scientific">Thalassobaculum litoreum DSM 18839</name>
    <dbReference type="NCBI Taxonomy" id="1123362"/>
    <lineage>
        <taxon>Bacteria</taxon>
        <taxon>Pseudomonadati</taxon>
        <taxon>Pseudomonadota</taxon>
        <taxon>Alphaproteobacteria</taxon>
        <taxon>Rhodospirillales</taxon>
        <taxon>Thalassobaculaceae</taxon>
        <taxon>Thalassobaculum</taxon>
    </lineage>
</organism>
<dbReference type="CDD" id="cd04301">
    <property type="entry name" value="NAT_SF"/>
    <property type="match status" value="1"/>
</dbReference>
<dbReference type="PROSITE" id="PS51186">
    <property type="entry name" value="GNAT"/>
    <property type="match status" value="1"/>
</dbReference>
<dbReference type="InterPro" id="IPR000182">
    <property type="entry name" value="GNAT_dom"/>
</dbReference>
<dbReference type="PANTHER" id="PTHR43877">
    <property type="entry name" value="AMINOALKYLPHOSPHONATE N-ACETYLTRANSFERASE-RELATED-RELATED"/>
    <property type="match status" value="1"/>
</dbReference>
<evidence type="ECO:0000256" key="1">
    <source>
        <dbReference type="ARBA" id="ARBA00022679"/>
    </source>
</evidence>
<dbReference type="InterPro" id="IPR016181">
    <property type="entry name" value="Acyl_CoA_acyltransferase"/>
</dbReference>
<dbReference type="AlphaFoldDB" id="A0A8G2BM92"/>